<reference evidence="1 2" key="1">
    <citation type="submission" date="2016-04" db="EMBL/GenBank/DDBJ databases">
        <title>The genome of Intoshia linei affirms orthonectids as highly simplified spiralians.</title>
        <authorList>
            <person name="Mikhailov K.V."/>
            <person name="Slusarev G.S."/>
            <person name="Nikitin M.A."/>
            <person name="Logacheva M.D."/>
            <person name="Penin A."/>
            <person name="Aleoshin V."/>
            <person name="Panchin Y.V."/>
        </authorList>
    </citation>
    <scope>NUCLEOTIDE SEQUENCE [LARGE SCALE GENOMIC DNA]</scope>
    <source>
        <strain evidence="1">Intl2013</strain>
        <tissue evidence="1">Whole animal</tissue>
    </source>
</reference>
<evidence type="ECO:0000313" key="1">
    <source>
        <dbReference type="EMBL" id="OAF70955.1"/>
    </source>
</evidence>
<dbReference type="Proteomes" id="UP000078046">
    <property type="component" value="Unassembled WGS sequence"/>
</dbReference>
<dbReference type="EMBL" id="LWCA01000096">
    <property type="protein sequence ID" value="OAF70955.1"/>
    <property type="molecule type" value="Genomic_DNA"/>
</dbReference>
<comment type="caution">
    <text evidence="1">The sequence shown here is derived from an EMBL/GenBank/DDBJ whole genome shotgun (WGS) entry which is preliminary data.</text>
</comment>
<name>A0A177B9Q4_9BILA</name>
<dbReference type="PROSITE" id="PS51257">
    <property type="entry name" value="PROKAR_LIPOPROTEIN"/>
    <property type="match status" value="1"/>
</dbReference>
<keyword evidence="2" id="KW-1185">Reference proteome</keyword>
<organism evidence="1 2">
    <name type="scientific">Intoshia linei</name>
    <dbReference type="NCBI Taxonomy" id="1819745"/>
    <lineage>
        <taxon>Eukaryota</taxon>
        <taxon>Metazoa</taxon>
        <taxon>Spiralia</taxon>
        <taxon>Lophotrochozoa</taxon>
        <taxon>Mesozoa</taxon>
        <taxon>Orthonectida</taxon>
        <taxon>Rhopaluridae</taxon>
        <taxon>Intoshia</taxon>
    </lineage>
</organism>
<sequence length="119" mass="13589">MEFKKKLNFLIDNELVTIVTTPPSLILGCLTTLCKKLFWRNGIQSVTTNIDFLRNFCDKLFLRKGIQTATTNIDFLRDLCDKLFWRKVNLGLDVRFGLNTTISSILGDISVFTPNLCPV</sequence>
<dbReference type="AlphaFoldDB" id="A0A177B9Q4"/>
<proteinExistence type="predicted"/>
<accession>A0A177B9Q4</accession>
<gene>
    <name evidence="1" type="ORF">A3Q56_01322</name>
</gene>
<evidence type="ECO:0000313" key="2">
    <source>
        <dbReference type="Proteomes" id="UP000078046"/>
    </source>
</evidence>
<protein>
    <submittedName>
        <fullName evidence="1">Uncharacterized protein</fullName>
    </submittedName>
</protein>